<name>A0A6A6KRB4_HEVBR</name>
<evidence type="ECO:0008006" key="7">
    <source>
        <dbReference type="Google" id="ProtNLM"/>
    </source>
</evidence>
<dbReference type="AlphaFoldDB" id="A0A6A6KRB4"/>
<comment type="cofactor">
    <cofactor evidence="2">
        <name>a divalent metal cation</name>
        <dbReference type="ChEBI" id="CHEBI:60240"/>
    </cofactor>
</comment>
<keyword evidence="3" id="KW-0378">Hydrolase</keyword>
<evidence type="ECO:0000313" key="6">
    <source>
        <dbReference type="Proteomes" id="UP000467840"/>
    </source>
</evidence>
<sequence length="193" mass="21362">MTNQNVVASDAKSSRIRFIVRKSIFSPAVPNPLPAPSLAKKIETGGAAAKTNAWVDSMRDSSPTRVKSTASLSETKRKILGFMFEQIANASKGKQIAMFLDYDDEKAVRDVARCFPTAIVTGRCRDKIYSFVKLAGLYYAGSHGMDIKDHPKVKNTKSVQSSDRENKSICGAKVENNKFAYPYTSDVLRRRIC</sequence>
<dbReference type="InterPro" id="IPR023214">
    <property type="entry name" value="HAD_sf"/>
</dbReference>
<evidence type="ECO:0000256" key="2">
    <source>
        <dbReference type="ARBA" id="ARBA00001968"/>
    </source>
</evidence>
<dbReference type="PANTHER" id="PTHR43768">
    <property type="entry name" value="TREHALOSE 6-PHOSPHATE PHOSPHATASE"/>
    <property type="match status" value="1"/>
</dbReference>
<dbReference type="SUPFAM" id="SSF56784">
    <property type="entry name" value="HAD-like"/>
    <property type="match status" value="1"/>
</dbReference>
<dbReference type="Proteomes" id="UP000467840">
    <property type="component" value="Chromosome 2"/>
</dbReference>
<dbReference type="InterPro" id="IPR044651">
    <property type="entry name" value="OTSB-like"/>
</dbReference>
<dbReference type="Pfam" id="PF02358">
    <property type="entry name" value="Trehalose_PPase"/>
    <property type="match status" value="1"/>
</dbReference>
<organism evidence="5 6">
    <name type="scientific">Hevea brasiliensis</name>
    <name type="common">Para rubber tree</name>
    <name type="synonym">Siphonia brasiliensis</name>
    <dbReference type="NCBI Taxonomy" id="3981"/>
    <lineage>
        <taxon>Eukaryota</taxon>
        <taxon>Viridiplantae</taxon>
        <taxon>Streptophyta</taxon>
        <taxon>Embryophyta</taxon>
        <taxon>Tracheophyta</taxon>
        <taxon>Spermatophyta</taxon>
        <taxon>Magnoliopsida</taxon>
        <taxon>eudicotyledons</taxon>
        <taxon>Gunneridae</taxon>
        <taxon>Pentapetalae</taxon>
        <taxon>rosids</taxon>
        <taxon>fabids</taxon>
        <taxon>Malpighiales</taxon>
        <taxon>Euphorbiaceae</taxon>
        <taxon>Crotonoideae</taxon>
        <taxon>Micrandreae</taxon>
        <taxon>Hevea</taxon>
    </lineage>
</organism>
<dbReference type="GO" id="GO:0004805">
    <property type="term" value="F:trehalose-phosphatase activity"/>
    <property type="evidence" value="ECO:0007669"/>
    <property type="project" value="UniProtKB-EC"/>
</dbReference>
<proteinExistence type="predicted"/>
<keyword evidence="6" id="KW-1185">Reference proteome</keyword>
<dbReference type="PANTHER" id="PTHR43768:SF32">
    <property type="entry name" value="TREHALOSE-PHOSPHATE PHOSPHATASE C-RELATED"/>
    <property type="match status" value="1"/>
</dbReference>
<dbReference type="EMBL" id="JAAGAX010000015">
    <property type="protein sequence ID" value="KAF2291542.1"/>
    <property type="molecule type" value="Genomic_DNA"/>
</dbReference>
<evidence type="ECO:0000313" key="5">
    <source>
        <dbReference type="EMBL" id="KAF2291542.1"/>
    </source>
</evidence>
<evidence type="ECO:0000256" key="1">
    <source>
        <dbReference type="ARBA" id="ARBA00000500"/>
    </source>
</evidence>
<evidence type="ECO:0000256" key="4">
    <source>
        <dbReference type="ARBA" id="ARBA00025274"/>
    </source>
</evidence>
<protein>
    <recommendedName>
        <fullName evidence="7">Trehalose 6-phosphate phosphatase</fullName>
    </recommendedName>
</protein>
<accession>A0A6A6KRB4</accession>
<dbReference type="InterPro" id="IPR036412">
    <property type="entry name" value="HAD-like_sf"/>
</dbReference>
<comment type="caution">
    <text evidence="5">The sequence shown here is derived from an EMBL/GenBank/DDBJ whole genome shotgun (WGS) entry which is preliminary data.</text>
</comment>
<dbReference type="InterPro" id="IPR003337">
    <property type="entry name" value="Trehalose_PPase"/>
</dbReference>
<gene>
    <name evidence="5" type="ORF">GH714_025380</name>
</gene>
<evidence type="ECO:0000256" key="3">
    <source>
        <dbReference type="ARBA" id="ARBA00022801"/>
    </source>
</evidence>
<dbReference type="Gene3D" id="3.40.50.1000">
    <property type="entry name" value="HAD superfamily/HAD-like"/>
    <property type="match status" value="1"/>
</dbReference>
<dbReference type="GO" id="GO:0005992">
    <property type="term" value="P:trehalose biosynthetic process"/>
    <property type="evidence" value="ECO:0007669"/>
    <property type="project" value="InterPro"/>
</dbReference>
<comment type="function">
    <text evidence="4">Removes the phosphate from trehalose 6-phosphate to produce free trehalose. Trehalose accumulation in plant may improve abiotic stress tolerance.</text>
</comment>
<reference evidence="5 6" key="1">
    <citation type="journal article" date="2020" name="Mol. Plant">
        <title>The Chromosome-Based Rubber Tree Genome Provides New Insights into Spurge Genome Evolution and Rubber Biosynthesis.</title>
        <authorList>
            <person name="Liu J."/>
            <person name="Shi C."/>
            <person name="Shi C.C."/>
            <person name="Li W."/>
            <person name="Zhang Q.J."/>
            <person name="Zhang Y."/>
            <person name="Li K."/>
            <person name="Lu H.F."/>
            <person name="Shi C."/>
            <person name="Zhu S.T."/>
            <person name="Xiao Z.Y."/>
            <person name="Nan H."/>
            <person name="Yue Y."/>
            <person name="Zhu X.G."/>
            <person name="Wu Y."/>
            <person name="Hong X.N."/>
            <person name="Fan G.Y."/>
            <person name="Tong Y."/>
            <person name="Zhang D."/>
            <person name="Mao C.L."/>
            <person name="Liu Y.L."/>
            <person name="Hao S.J."/>
            <person name="Liu W.Q."/>
            <person name="Lv M.Q."/>
            <person name="Zhang H.B."/>
            <person name="Liu Y."/>
            <person name="Hu-Tang G.R."/>
            <person name="Wang J.P."/>
            <person name="Wang J.H."/>
            <person name="Sun Y.H."/>
            <person name="Ni S.B."/>
            <person name="Chen W.B."/>
            <person name="Zhang X.C."/>
            <person name="Jiao Y.N."/>
            <person name="Eichler E.E."/>
            <person name="Li G.H."/>
            <person name="Liu X."/>
            <person name="Gao L.Z."/>
        </authorList>
    </citation>
    <scope>NUCLEOTIDE SEQUENCE [LARGE SCALE GENOMIC DNA]</scope>
    <source>
        <strain evidence="6">cv. GT1</strain>
        <tissue evidence="5">Leaf</tissue>
    </source>
</reference>
<comment type="catalytic activity">
    <reaction evidence="1">
        <text>alpha,alpha-trehalose 6-phosphate + H2O = alpha,alpha-trehalose + phosphate</text>
        <dbReference type="Rhea" id="RHEA:23420"/>
        <dbReference type="ChEBI" id="CHEBI:15377"/>
        <dbReference type="ChEBI" id="CHEBI:16551"/>
        <dbReference type="ChEBI" id="CHEBI:43474"/>
        <dbReference type="ChEBI" id="CHEBI:58429"/>
        <dbReference type="EC" id="3.1.3.12"/>
    </reaction>
</comment>